<dbReference type="SUPFAM" id="SSF48317">
    <property type="entry name" value="Acid phosphatase/Vanadium-dependent haloperoxidase"/>
    <property type="match status" value="1"/>
</dbReference>
<proteinExistence type="predicted"/>
<evidence type="ECO:0000256" key="1">
    <source>
        <dbReference type="SAM" id="SignalP"/>
    </source>
</evidence>
<organism evidence="3 4">
    <name type="scientific">Sphingobacterium hotanense</name>
    <dbReference type="NCBI Taxonomy" id="649196"/>
    <lineage>
        <taxon>Bacteria</taxon>
        <taxon>Pseudomonadati</taxon>
        <taxon>Bacteroidota</taxon>
        <taxon>Sphingobacteriia</taxon>
        <taxon>Sphingobacteriales</taxon>
        <taxon>Sphingobacteriaceae</taxon>
        <taxon>Sphingobacterium</taxon>
    </lineage>
</organism>
<name>A0ABT7NJQ9_9SPHI</name>
<accession>A0ABT7NJQ9</accession>
<protein>
    <submittedName>
        <fullName evidence="3">Phosphatase PAP2 family protein</fullName>
    </submittedName>
</protein>
<gene>
    <name evidence="3" type="ORF">HX018_04235</name>
</gene>
<dbReference type="InterPro" id="IPR036938">
    <property type="entry name" value="PAP2/HPO_sf"/>
</dbReference>
<keyword evidence="1" id="KW-0732">Signal</keyword>
<dbReference type="PANTHER" id="PTHR14969:SF13">
    <property type="entry name" value="AT30094P"/>
    <property type="match status" value="1"/>
</dbReference>
<feature type="chain" id="PRO_5046823373" evidence="1">
    <location>
        <begin position="21"/>
        <end position="254"/>
    </location>
</feature>
<dbReference type="InterPro" id="IPR000326">
    <property type="entry name" value="PAP2/HPO"/>
</dbReference>
<dbReference type="Pfam" id="PF01569">
    <property type="entry name" value="PAP2"/>
    <property type="match status" value="1"/>
</dbReference>
<sequence length="254" mass="28638">MLRIGFICLLIFLDVCHAQAQIVDHIDSSRILLDDPAYHFHYKKLIIPTVFIGYGVASLISPSLKELNSSTRYETREHITVGAVIDNYMQYAPAGAVYGLNIFGVKGKHNLKDRTMIYLTSQVYMGAMVIPTKRWVGEIRPDGSNTRSFPSGHTATAFSSAQFLFHEYRDNNFWLSISGYPLAAATGIYRIFNDRHWVGDVVAGAGIGILSTELAYWTYPMTSQLFNRKHHNSTTFISPYYQDHALGIQLAKVF</sequence>
<evidence type="ECO:0000313" key="3">
    <source>
        <dbReference type="EMBL" id="MDM1047449.1"/>
    </source>
</evidence>
<evidence type="ECO:0000313" key="4">
    <source>
        <dbReference type="Proteomes" id="UP001170954"/>
    </source>
</evidence>
<keyword evidence="4" id="KW-1185">Reference proteome</keyword>
<comment type="caution">
    <text evidence="3">The sequence shown here is derived from an EMBL/GenBank/DDBJ whole genome shotgun (WGS) entry which is preliminary data.</text>
</comment>
<dbReference type="Gene3D" id="1.20.144.10">
    <property type="entry name" value="Phosphatidic acid phosphatase type 2/haloperoxidase"/>
    <property type="match status" value="1"/>
</dbReference>
<feature type="domain" description="Phosphatidic acid phosphatase type 2/haloperoxidase" evidence="2">
    <location>
        <begin position="115"/>
        <end position="216"/>
    </location>
</feature>
<dbReference type="RefSeq" id="WP_286650562.1">
    <property type="nucleotide sequence ID" value="NZ_JACAGK010000008.1"/>
</dbReference>
<reference evidence="3" key="2">
    <citation type="journal article" date="2022" name="Sci. Total Environ.">
        <title>Prevalence, transmission, and molecular epidemiology of tet(X)-positive bacteria among humans, animals, and environmental niches in China: An epidemiological, and genomic-based study.</title>
        <authorList>
            <person name="Dong N."/>
            <person name="Zeng Y."/>
            <person name="Cai C."/>
            <person name="Sun C."/>
            <person name="Lu J."/>
            <person name="Liu C."/>
            <person name="Zhou H."/>
            <person name="Sun Q."/>
            <person name="Shu L."/>
            <person name="Wang H."/>
            <person name="Wang Y."/>
            <person name="Wang S."/>
            <person name="Wu C."/>
            <person name="Chan E.W."/>
            <person name="Chen G."/>
            <person name="Shen Z."/>
            <person name="Chen S."/>
            <person name="Zhang R."/>
        </authorList>
    </citation>
    <scope>NUCLEOTIDE SEQUENCE</scope>
    <source>
        <strain evidence="3">R1692</strain>
    </source>
</reference>
<dbReference type="EMBL" id="JACAGK010000008">
    <property type="protein sequence ID" value="MDM1047449.1"/>
    <property type="molecule type" value="Genomic_DNA"/>
</dbReference>
<dbReference type="Proteomes" id="UP001170954">
    <property type="component" value="Unassembled WGS sequence"/>
</dbReference>
<dbReference type="PANTHER" id="PTHR14969">
    <property type="entry name" value="SPHINGOSINE-1-PHOSPHATE PHOSPHOHYDROLASE"/>
    <property type="match status" value="1"/>
</dbReference>
<feature type="signal peptide" evidence="1">
    <location>
        <begin position="1"/>
        <end position="20"/>
    </location>
</feature>
<dbReference type="CDD" id="cd03394">
    <property type="entry name" value="PAP2_like_5"/>
    <property type="match status" value="1"/>
</dbReference>
<dbReference type="SMART" id="SM00014">
    <property type="entry name" value="acidPPc"/>
    <property type="match status" value="1"/>
</dbReference>
<evidence type="ECO:0000259" key="2">
    <source>
        <dbReference type="SMART" id="SM00014"/>
    </source>
</evidence>
<reference evidence="3" key="1">
    <citation type="submission" date="2020-06" db="EMBL/GenBank/DDBJ databases">
        <authorList>
            <person name="Dong N."/>
        </authorList>
    </citation>
    <scope>NUCLEOTIDE SEQUENCE</scope>
    <source>
        <strain evidence="3">R1692</strain>
    </source>
</reference>